<dbReference type="GO" id="GO:0070694">
    <property type="term" value="F:5-hydroxymethyl-dUMP N-hydrolase activity"/>
    <property type="evidence" value="ECO:0007669"/>
    <property type="project" value="TreeGrafter"/>
</dbReference>
<dbReference type="InterPro" id="IPR051239">
    <property type="entry name" value="2'-dNMP_N-hydrolase"/>
</dbReference>
<dbReference type="GO" id="GO:0009159">
    <property type="term" value="P:deoxyribonucleoside monophosphate catabolic process"/>
    <property type="evidence" value="ECO:0007669"/>
    <property type="project" value="TreeGrafter"/>
</dbReference>
<dbReference type="PANTHER" id="PTHR15364">
    <property type="entry name" value="2'-DEOXYNUCLEOSIDE 5'-PHOSPHATE N-HYDROLASE 1"/>
    <property type="match status" value="1"/>
</dbReference>
<organism evidence="1 2">
    <name type="scientific">Ideonella aquatica</name>
    <dbReference type="NCBI Taxonomy" id="2824119"/>
    <lineage>
        <taxon>Bacteria</taxon>
        <taxon>Pseudomonadati</taxon>
        <taxon>Pseudomonadota</taxon>
        <taxon>Betaproteobacteria</taxon>
        <taxon>Burkholderiales</taxon>
        <taxon>Sphaerotilaceae</taxon>
        <taxon>Ideonella</taxon>
    </lineage>
</organism>
<comment type="caution">
    <text evidence="1">The sequence shown here is derived from an EMBL/GenBank/DDBJ whole genome shotgun (WGS) entry which is preliminary data.</text>
</comment>
<keyword evidence="2" id="KW-1185">Reference proteome</keyword>
<dbReference type="Proteomes" id="UP000678374">
    <property type="component" value="Unassembled WGS sequence"/>
</dbReference>
<dbReference type="PANTHER" id="PTHR15364:SF0">
    <property type="entry name" value="2'-DEOXYNUCLEOSIDE 5'-PHOSPHATE N-HYDROLASE 1"/>
    <property type="match status" value="1"/>
</dbReference>
<dbReference type="EMBL" id="JAGQDE010000004">
    <property type="protein sequence ID" value="MBQ0958621.1"/>
    <property type="molecule type" value="Genomic_DNA"/>
</dbReference>
<name>A0A940YLP0_9BURK</name>
<reference evidence="1" key="1">
    <citation type="submission" date="2021-04" db="EMBL/GenBank/DDBJ databases">
        <title>The genome sequence of Ideonella sp. 4Y11.</title>
        <authorList>
            <person name="Liu Y."/>
        </authorList>
    </citation>
    <scope>NUCLEOTIDE SEQUENCE</scope>
    <source>
        <strain evidence="1">4Y11</strain>
    </source>
</reference>
<dbReference type="Pfam" id="PF05014">
    <property type="entry name" value="Nuc_deoxyrib_tr"/>
    <property type="match status" value="1"/>
</dbReference>
<dbReference type="RefSeq" id="WP_210801135.1">
    <property type="nucleotide sequence ID" value="NZ_JAGQDE010000004.1"/>
</dbReference>
<accession>A0A940YLP0</accession>
<dbReference type="InterPro" id="IPR007710">
    <property type="entry name" value="Nucleoside_deoxyribTrfase"/>
</dbReference>
<dbReference type="Gene3D" id="3.40.50.450">
    <property type="match status" value="1"/>
</dbReference>
<gene>
    <name evidence="1" type="ORF">KAK06_06575</name>
</gene>
<evidence type="ECO:0000313" key="1">
    <source>
        <dbReference type="EMBL" id="MBQ0958621.1"/>
    </source>
</evidence>
<proteinExistence type="predicted"/>
<protein>
    <submittedName>
        <fullName evidence="1">Nucleoside 2-deoxyribosyltransferase</fullName>
    </submittedName>
</protein>
<dbReference type="AlphaFoldDB" id="A0A940YLP0"/>
<sequence length="166" mass="17613">MHGLTIYLAGPDVFRPDALAHGQALKALCAEFGHRGLYPLDHALPAGLAGAEAARWICDANCALIRRADLVLANLNDFRGQEPDSGTAFELGFAAALGKPVWAYLADTRSLRQQLGGAQDAQGWTVEDFGLPRNLMLAASATLVPGDARAALLALQAAAQTRPFHR</sequence>
<evidence type="ECO:0000313" key="2">
    <source>
        <dbReference type="Proteomes" id="UP000678374"/>
    </source>
</evidence>
<dbReference type="SUPFAM" id="SSF52309">
    <property type="entry name" value="N-(deoxy)ribosyltransferase-like"/>
    <property type="match status" value="1"/>
</dbReference>